<evidence type="ECO:0000313" key="2">
    <source>
        <dbReference type="EMBL" id="CAA9528457.1"/>
    </source>
</evidence>
<reference evidence="2" key="1">
    <citation type="submission" date="2020-02" db="EMBL/GenBank/DDBJ databases">
        <authorList>
            <person name="Meier V. D."/>
        </authorList>
    </citation>
    <scope>NUCLEOTIDE SEQUENCE</scope>
    <source>
        <strain evidence="2">AVDCRST_MAG79</strain>
    </source>
</reference>
<feature type="non-terminal residue" evidence="2">
    <location>
        <position position="139"/>
    </location>
</feature>
<feature type="compositionally biased region" description="Basic residues" evidence="1">
    <location>
        <begin position="12"/>
        <end position="33"/>
    </location>
</feature>
<feature type="region of interest" description="Disordered" evidence="1">
    <location>
        <begin position="12"/>
        <end position="139"/>
    </location>
</feature>
<feature type="non-terminal residue" evidence="2">
    <location>
        <position position="1"/>
    </location>
</feature>
<organism evidence="2">
    <name type="scientific">uncultured Thermoleophilia bacterium</name>
    <dbReference type="NCBI Taxonomy" id="1497501"/>
    <lineage>
        <taxon>Bacteria</taxon>
        <taxon>Bacillati</taxon>
        <taxon>Actinomycetota</taxon>
        <taxon>Thermoleophilia</taxon>
        <taxon>environmental samples</taxon>
    </lineage>
</organism>
<dbReference type="AlphaFoldDB" id="A0A6J4TPG0"/>
<name>A0A6J4TPG0_9ACTN</name>
<feature type="compositionally biased region" description="Low complexity" evidence="1">
    <location>
        <begin position="35"/>
        <end position="52"/>
    </location>
</feature>
<protein>
    <submittedName>
        <fullName evidence="2">Uncharacterized protein</fullName>
    </submittedName>
</protein>
<proteinExistence type="predicted"/>
<evidence type="ECO:0000256" key="1">
    <source>
        <dbReference type="SAM" id="MobiDB-lite"/>
    </source>
</evidence>
<sequence length="139" mass="15390">ACACDRLRTCRLGRRPAPGRRGVVRGGRRRGRGGVRPAGRGLPRPDVPGPRARSGRHAGGGRGGRRRVRRGHERRQHEPARGADRGSEVRRPLRRRPGPRSGARGVLHLARPERGVPDGRRHRLARGRGARALRGRERL</sequence>
<accession>A0A6J4TPG0</accession>
<feature type="compositionally biased region" description="Basic residues" evidence="1">
    <location>
        <begin position="120"/>
        <end position="133"/>
    </location>
</feature>
<feature type="compositionally biased region" description="Basic and acidic residues" evidence="1">
    <location>
        <begin position="110"/>
        <end position="119"/>
    </location>
</feature>
<feature type="compositionally biased region" description="Basic and acidic residues" evidence="1">
    <location>
        <begin position="75"/>
        <end position="91"/>
    </location>
</feature>
<dbReference type="EMBL" id="CADCWC010000134">
    <property type="protein sequence ID" value="CAA9528457.1"/>
    <property type="molecule type" value="Genomic_DNA"/>
</dbReference>
<feature type="compositionally biased region" description="Basic residues" evidence="1">
    <location>
        <begin position="63"/>
        <end position="74"/>
    </location>
</feature>
<gene>
    <name evidence="2" type="ORF">AVDCRST_MAG79-706</name>
</gene>